<feature type="compositionally biased region" description="Pro residues" evidence="6">
    <location>
        <begin position="309"/>
        <end position="318"/>
    </location>
</feature>
<dbReference type="PANTHER" id="PTHR22950:SF8">
    <property type="entry name" value="AMINO ACID TRANSPORTER (EUROFUNG)"/>
    <property type="match status" value="1"/>
</dbReference>
<feature type="transmembrane region" description="Helical" evidence="7">
    <location>
        <begin position="137"/>
        <end position="161"/>
    </location>
</feature>
<dbReference type="InterPro" id="IPR013057">
    <property type="entry name" value="AA_transpt_TM"/>
</dbReference>
<evidence type="ECO:0000256" key="6">
    <source>
        <dbReference type="SAM" id="MobiDB-lite"/>
    </source>
</evidence>
<keyword evidence="5 7" id="KW-0472">Membrane</keyword>
<name>A0A8H7MYD7_BIOOC</name>
<evidence type="ECO:0000256" key="2">
    <source>
        <dbReference type="ARBA" id="ARBA00008066"/>
    </source>
</evidence>
<evidence type="ECO:0000256" key="5">
    <source>
        <dbReference type="ARBA" id="ARBA00023136"/>
    </source>
</evidence>
<feature type="transmembrane region" description="Helical" evidence="7">
    <location>
        <begin position="194"/>
        <end position="218"/>
    </location>
</feature>
<feature type="domain" description="Amino acid transporter transmembrane" evidence="8">
    <location>
        <begin position="57"/>
        <end position="238"/>
    </location>
</feature>
<keyword evidence="3 7" id="KW-0812">Transmembrane</keyword>
<dbReference type="PANTHER" id="PTHR22950">
    <property type="entry name" value="AMINO ACID TRANSPORTER"/>
    <property type="match status" value="1"/>
</dbReference>
<feature type="transmembrane region" description="Helical" evidence="7">
    <location>
        <begin position="168"/>
        <end position="188"/>
    </location>
</feature>
<reference evidence="9" key="1">
    <citation type="submission" date="2020-10" db="EMBL/GenBank/DDBJ databases">
        <title>High-Quality Genome Resource of Clonostachys rosea strain S41 by Oxford Nanopore Long-Read Sequencing.</title>
        <authorList>
            <person name="Wang H."/>
        </authorList>
    </citation>
    <scope>NUCLEOTIDE SEQUENCE</scope>
    <source>
        <strain evidence="9">S41</strain>
    </source>
</reference>
<dbReference type="EMBL" id="JADCTT010000017">
    <property type="protein sequence ID" value="KAF9743484.1"/>
    <property type="molecule type" value="Genomic_DNA"/>
</dbReference>
<feature type="region of interest" description="Disordered" evidence="6">
    <location>
        <begin position="1"/>
        <end position="44"/>
    </location>
</feature>
<feature type="transmembrane region" description="Helical" evidence="7">
    <location>
        <begin position="82"/>
        <end position="104"/>
    </location>
</feature>
<sequence length="375" mass="38590">MADIVPAADATKSAPNHHNEKMDISSGDNSMMGDHSVDKAEGTTTDLEEQGAAHFHRLGWKRLTVVLIVEAIALGSLSLPGCFATLGMVAGVITCVGLGLIAIYTSHVVGQVKIKFPNVTHYADVGTLLWGRTGYEIIGFMFSMQLIFLVSSHTLTGTIAFGNITDNATCSVVFAVVSAIILLLLAVPPSFAEVAILGYIDFVSIILAIGVTMIATGIKAGDQTGGMSAVNWSAWPKEDITFADAMISSPTSSSPTASPSASSPSWMRCTPPRTTSSPSGLWVSSRSSSTPSPAPSSTLSLARTSNPLPCSPPAPSCPRWPLVSPSPSSTSPAPSILLSSAATSTGATTRTRSSATSTPKPAGSRGSPSSPPSPS</sequence>
<evidence type="ECO:0000256" key="3">
    <source>
        <dbReference type="ARBA" id="ARBA00022692"/>
    </source>
</evidence>
<comment type="subcellular location">
    <subcellularLocation>
        <location evidence="1">Membrane</location>
        <topology evidence="1">Multi-pass membrane protein</topology>
    </subcellularLocation>
</comment>
<evidence type="ECO:0000256" key="1">
    <source>
        <dbReference type="ARBA" id="ARBA00004141"/>
    </source>
</evidence>
<evidence type="ECO:0000256" key="4">
    <source>
        <dbReference type="ARBA" id="ARBA00022989"/>
    </source>
</evidence>
<dbReference type="GO" id="GO:0015179">
    <property type="term" value="F:L-amino acid transmembrane transporter activity"/>
    <property type="evidence" value="ECO:0007669"/>
    <property type="project" value="TreeGrafter"/>
</dbReference>
<dbReference type="Pfam" id="PF01490">
    <property type="entry name" value="Aa_trans"/>
    <property type="match status" value="1"/>
</dbReference>
<dbReference type="GO" id="GO:0016020">
    <property type="term" value="C:membrane"/>
    <property type="evidence" value="ECO:0007669"/>
    <property type="project" value="UniProtKB-SubCell"/>
</dbReference>
<dbReference type="AlphaFoldDB" id="A0A8H7MYD7"/>
<gene>
    <name evidence="9" type="ORF">IM811_006575</name>
</gene>
<comment type="caution">
    <text evidence="9">The sequence shown here is derived from an EMBL/GenBank/DDBJ whole genome shotgun (WGS) entry which is preliminary data.</text>
</comment>
<protein>
    <recommendedName>
        <fullName evidence="8">Amino acid transporter transmembrane domain-containing protein</fullName>
    </recommendedName>
</protein>
<feature type="region of interest" description="Disordered" evidence="6">
    <location>
        <begin position="251"/>
        <end position="375"/>
    </location>
</feature>
<keyword evidence="4 7" id="KW-1133">Transmembrane helix</keyword>
<organism evidence="9 10">
    <name type="scientific">Bionectria ochroleuca</name>
    <name type="common">Gliocladium roseum</name>
    <dbReference type="NCBI Taxonomy" id="29856"/>
    <lineage>
        <taxon>Eukaryota</taxon>
        <taxon>Fungi</taxon>
        <taxon>Dikarya</taxon>
        <taxon>Ascomycota</taxon>
        <taxon>Pezizomycotina</taxon>
        <taxon>Sordariomycetes</taxon>
        <taxon>Hypocreomycetidae</taxon>
        <taxon>Hypocreales</taxon>
        <taxon>Bionectriaceae</taxon>
        <taxon>Clonostachys</taxon>
    </lineage>
</organism>
<feature type="compositionally biased region" description="Low complexity" evidence="6">
    <location>
        <begin position="251"/>
        <end position="265"/>
    </location>
</feature>
<dbReference type="Proteomes" id="UP000616885">
    <property type="component" value="Unassembled WGS sequence"/>
</dbReference>
<evidence type="ECO:0000256" key="7">
    <source>
        <dbReference type="SAM" id="Phobius"/>
    </source>
</evidence>
<proteinExistence type="inferred from homology"/>
<feature type="compositionally biased region" description="Low complexity" evidence="6">
    <location>
        <begin position="319"/>
        <end position="368"/>
    </location>
</feature>
<evidence type="ECO:0000313" key="10">
    <source>
        <dbReference type="Proteomes" id="UP000616885"/>
    </source>
</evidence>
<feature type="compositionally biased region" description="Low complexity" evidence="6">
    <location>
        <begin position="284"/>
        <end position="303"/>
    </location>
</feature>
<evidence type="ECO:0000313" key="9">
    <source>
        <dbReference type="EMBL" id="KAF9743484.1"/>
    </source>
</evidence>
<accession>A0A8H7MYD7</accession>
<evidence type="ECO:0000259" key="8">
    <source>
        <dbReference type="Pfam" id="PF01490"/>
    </source>
</evidence>
<comment type="similarity">
    <text evidence="2">Belongs to the amino acid/polyamine transporter 2 family.</text>
</comment>